<dbReference type="GO" id="GO:0030036">
    <property type="term" value="P:actin cytoskeleton organization"/>
    <property type="evidence" value="ECO:0007669"/>
    <property type="project" value="InterPro"/>
</dbReference>
<dbReference type="Pfam" id="PF00630">
    <property type="entry name" value="Filamin"/>
    <property type="match status" value="2"/>
</dbReference>
<dbReference type="InterPro" id="IPR017868">
    <property type="entry name" value="Filamin/ABP280_repeat-like"/>
</dbReference>
<dbReference type="AlphaFoldDB" id="A0A8J2LQU3"/>
<proteinExistence type="inferred from homology"/>
<evidence type="ECO:0000256" key="3">
    <source>
        <dbReference type="PROSITE-ProRule" id="PRU00087"/>
    </source>
</evidence>
<reference evidence="4" key="1">
    <citation type="submission" date="2021-06" db="EMBL/GenBank/DDBJ databases">
        <authorList>
            <person name="Hodson N. C."/>
            <person name="Mongue J. A."/>
            <person name="Jaron S. K."/>
        </authorList>
    </citation>
    <scope>NUCLEOTIDE SEQUENCE</scope>
</reference>
<accession>A0A8J2LQU3</accession>
<keyword evidence="2" id="KW-0677">Repeat</keyword>
<evidence type="ECO:0000256" key="1">
    <source>
        <dbReference type="ARBA" id="ARBA00009238"/>
    </source>
</evidence>
<evidence type="ECO:0000256" key="2">
    <source>
        <dbReference type="ARBA" id="ARBA00022737"/>
    </source>
</evidence>
<evidence type="ECO:0000313" key="5">
    <source>
        <dbReference type="Proteomes" id="UP000708208"/>
    </source>
</evidence>
<comment type="similarity">
    <text evidence="1">Belongs to the filamin family.</text>
</comment>
<evidence type="ECO:0000313" key="4">
    <source>
        <dbReference type="EMBL" id="CAG7834907.1"/>
    </source>
</evidence>
<dbReference type="SMART" id="SM00557">
    <property type="entry name" value="IG_FLMN"/>
    <property type="match status" value="2"/>
</dbReference>
<dbReference type="PROSITE" id="PS50194">
    <property type="entry name" value="FILAMIN_REPEAT"/>
    <property type="match status" value="2"/>
</dbReference>
<dbReference type="Proteomes" id="UP000708208">
    <property type="component" value="Unassembled WGS sequence"/>
</dbReference>
<keyword evidence="5" id="KW-1185">Reference proteome</keyword>
<dbReference type="OrthoDB" id="5334309at2759"/>
<dbReference type="GO" id="GO:0051015">
    <property type="term" value="F:actin filament binding"/>
    <property type="evidence" value="ECO:0007669"/>
    <property type="project" value="InterPro"/>
</dbReference>
<dbReference type="InterPro" id="IPR001298">
    <property type="entry name" value="Filamin/ABP280_rpt"/>
</dbReference>
<dbReference type="InterPro" id="IPR044801">
    <property type="entry name" value="Filamin"/>
</dbReference>
<dbReference type="EMBL" id="CAJVCH010570435">
    <property type="protein sequence ID" value="CAG7834907.1"/>
    <property type="molecule type" value="Genomic_DNA"/>
</dbReference>
<dbReference type="PANTHER" id="PTHR38537:SF8">
    <property type="entry name" value="FILAMIN-A"/>
    <property type="match status" value="1"/>
</dbReference>
<organism evidence="4 5">
    <name type="scientific">Allacma fusca</name>
    <dbReference type="NCBI Taxonomy" id="39272"/>
    <lineage>
        <taxon>Eukaryota</taxon>
        <taxon>Metazoa</taxon>
        <taxon>Ecdysozoa</taxon>
        <taxon>Arthropoda</taxon>
        <taxon>Hexapoda</taxon>
        <taxon>Collembola</taxon>
        <taxon>Symphypleona</taxon>
        <taxon>Sminthuridae</taxon>
        <taxon>Allacma</taxon>
    </lineage>
</organism>
<dbReference type="PANTHER" id="PTHR38537">
    <property type="entry name" value="JITTERBUG, ISOFORM N"/>
    <property type="match status" value="1"/>
</dbReference>
<comment type="caution">
    <text evidence="4">The sequence shown here is derived from an EMBL/GenBank/DDBJ whole genome shotgun (WGS) entry which is preliminary data.</text>
</comment>
<feature type="repeat" description="Filamin" evidence="3">
    <location>
        <begin position="1"/>
        <end position="89"/>
    </location>
</feature>
<sequence length="186" mass="19771">MNTTITAKGTGLQSGFAEAPNKFTIHMQGHNVSLLAVAFDGPARPECLLTTQKDGSVDAAYKTPVPGEYKIHIKFNDKHIEGSPFKVKILGDKTAAVGKIKVSGAVKEGKALITNEIIVDATEAGITSGLQCSLEGPSKPEISFKNAPDGTIRVQYKPTVAGQYKMNLKFDGIPLPGSPYTITVKK</sequence>
<name>A0A8J2LQU3_9HEXA</name>
<feature type="repeat" description="Filamin" evidence="3">
    <location>
        <begin position="92"/>
        <end position="184"/>
    </location>
</feature>
<protein>
    <submittedName>
        <fullName evidence="4">Uncharacterized protein</fullName>
    </submittedName>
</protein>
<gene>
    <name evidence="4" type="ORF">AFUS01_LOCUS44352</name>
</gene>